<comment type="caution">
    <text evidence="7">The sequence shown here is derived from an EMBL/GenBank/DDBJ whole genome shotgun (WGS) entry which is preliminary data.</text>
</comment>
<feature type="domain" description="THAP-type" evidence="6">
    <location>
        <begin position="25"/>
        <end position="74"/>
    </location>
</feature>
<accession>A0AAQ4E3S3</accession>
<dbReference type="Proteomes" id="UP001321473">
    <property type="component" value="Unassembled WGS sequence"/>
</dbReference>
<dbReference type="EMBL" id="JARKHS020022715">
    <property type="protein sequence ID" value="KAK8769347.1"/>
    <property type="molecule type" value="Genomic_DNA"/>
</dbReference>
<evidence type="ECO:0000256" key="4">
    <source>
        <dbReference type="ARBA" id="ARBA00023125"/>
    </source>
</evidence>
<keyword evidence="5" id="KW-0175">Coiled coil</keyword>
<name>A0AAQ4E3S3_AMBAM</name>
<gene>
    <name evidence="7" type="ORF">V5799_014188</name>
</gene>
<reference evidence="7 8" key="1">
    <citation type="journal article" date="2023" name="Arcadia Sci">
        <title>De novo assembly of a long-read Amblyomma americanum tick genome.</title>
        <authorList>
            <person name="Chou S."/>
            <person name="Poskanzer K.E."/>
            <person name="Rollins M."/>
            <person name="Thuy-Boun P.S."/>
        </authorList>
    </citation>
    <scope>NUCLEOTIDE SEQUENCE [LARGE SCALE GENOMIC DNA]</scope>
    <source>
        <strain evidence="7">F_SG_1</strain>
        <tissue evidence="7">Salivary glands</tissue>
    </source>
</reference>
<dbReference type="AlphaFoldDB" id="A0AAQ4E3S3"/>
<keyword evidence="2" id="KW-0863">Zinc-finger</keyword>
<dbReference type="InterPro" id="IPR006612">
    <property type="entry name" value="THAP_Znf"/>
</dbReference>
<keyword evidence="4" id="KW-0238">DNA-binding</keyword>
<dbReference type="Pfam" id="PF05485">
    <property type="entry name" value="THAP"/>
    <property type="match status" value="1"/>
</dbReference>
<evidence type="ECO:0000256" key="1">
    <source>
        <dbReference type="ARBA" id="ARBA00022723"/>
    </source>
</evidence>
<evidence type="ECO:0000256" key="3">
    <source>
        <dbReference type="ARBA" id="ARBA00022833"/>
    </source>
</evidence>
<evidence type="ECO:0000256" key="2">
    <source>
        <dbReference type="ARBA" id="ARBA00022771"/>
    </source>
</evidence>
<keyword evidence="3" id="KW-0862">Zinc</keyword>
<sequence>MAAHVSAARKRIDGWPKKGRNRRYCCVHQCHNEEGLDKDVTFYSFSGKANAQERRQRWIQAVRRARRKITRTQQQTITSCSNWAWMLQAMMPQMMCFRMMPQINTCFTVCPHINACSSKHNHYTSALLKLLGMKTTEGRKCQ</sequence>
<dbReference type="GO" id="GO:0008270">
    <property type="term" value="F:zinc ion binding"/>
    <property type="evidence" value="ECO:0007669"/>
    <property type="project" value="UniProtKB-KW"/>
</dbReference>
<organism evidence="7 8">
    <name type="scientific">Amblyomma americanum</name>
    <name type="common">Lone star tick</name>
    <dbReference type="NCBI Taxonomy" id="6943"/>
    <lineage>
        <taxon>Eukaryota</taxon>
        <taxon>Metazoa</taxon>
        <taxon>Ecdysozoa</taxon>
        <taxon>Arthropoda</taxon>
        <taxon>Chelicerata</taxon>
        <taxon>Arachnida</taxon>
        <taxon>Acari</taxon>
        <taxon>Parasitiformes</taxon>
        <taxon>Ixodida</taxon>
        <taxon>Ixodoidea</taxon>
        <taxon>Ixodidae</taxon>
        <taxon>Amblyomminae</taxon>
        <taxon>Amblyomma</taxon>
    </lineage>
</organism>
<evidence type="ECO:0000259" key="6">
    <source>
        <dbReference type="Pfam" id="PF05485"/>
    </source>
</evidence>
<evidence type="ECO:0000313" key="7">
    <source>
        <dbReference type="EMBL" id="KAK8769347.1"/>
    </source>
</evidence>
<keyword evidence="8" id="KW-1185">Reference proteome</keyword>
<protein>
    <recommendedName>
        <fullName evidence="6">THAP-type domain-containing protein</fullName>
    </recommendedName>
</protein>
<proteinExistence type="predicted"/>
<evidence type="ECO:0000313" key="8">
    <source>
        <dbReference type="Proteomes" id="UP001321473"/>
    </source>
</evidence>
<feature type="coiled-coil region" evidence="5">
    <location>
        <begin position="48"/>
        <end position="75"/>
    </location>
</feature>
<dbReference type="SUPFAM" id="SSF57716">
    <property type="entry name" value="Glucocorticoid receptor-like (DNA-binding domain)"/>
    <property type="match status" value="1"/>
</dbReference>
<keyword evidence="1" id="KW-0479">Metal-binding</keyword>
<dbReference type="GO" id="GO:0003677">
    <property type="term" value="F:DNA binding"/>
    <property type="evidence" value="ECO:0007669"/>
    <property type="project" value="UniProtKB-KW"/>
</dbReference>
<evidence type="ECO:0000256" key="5">
    <source>
        <dbReference type="SAM" id="Coils"/>
    </source>
</evidence>